<dbReference type="Gene3D" id="3.20.20.80">
    <property type="entry name" value="Glycosidases"/>
    <property type="match status" value="1"/>
</dbReference>
<evidence type="ECO:0000256" key="9">
    <source>
        <dbReference type="ARBA" id="ARBA00023295"/>
    </source>
</evidence>
<dbReference type="GO" id="GO:0000272">
    <property type="term" value="P:polysaccharide catabolic process"/>
    <property type="evidence" value="ECO:0007669"/>
    <property type="project" value="UniProtKB-KW"/>
</dbReference>
<evidence type="ECO:0000256" key="8">
    <source>
        <dbReference type="ARBA" id="ARBA00023277"/>
    </source>
</evidence>
<dbReference type="GO" id="GO:0006032">
    <property type="term" value="P:chitin catabolic process"/>
    <property type="evidence" value="ECO:0007669"/>
    <property type="project" value="UniProtKB-KW"/>
</dbReference>
<evidence type="ECO:0000313" key="16">
    <source>
        <dbReference type="EMBL" id="KAK8095671.1"/>
    </source>
</evidence>
<dbReference type="Pfam" id="PF00704">
    <property type="entry name" value="Glyco_hydro_18"/>
    <property type="match status" value="1"/>
</dbReference>
<evidence type="ECO:0000256" key="2">
    <source>
        <dbReference type="ARBA" id="ARBA00004613"/>
    </source>
</evidence>
<keyword evidence="17" id="KW-1185">Reference proteome</keyword>
<evidence type="ECO:0000313" key="17">
    <source>
        <dbReference type="Proteomes" id="UP001392437"/>
    </source>
</evidence>
<accession>A0AAW0Q4V7</accession>
<evidence type="ECO:0000256" key="13">
    <source>
        <dbReference type="SAM" id="MobiDB-lite"/>
    </source>
</evidence>
<comment type="caution">
    <text evidence="16">The sequence shown here is derived from an EMBL/GenBank/DDBJ whole genome shotgun (WGS) entry which is preliminary data.</text>
</comment>
<keyword evidence="9 11" id="KW-0326">Glycosidase</keyword>
<evidence type="ECO:0000256" key="7">
    <source>
        <dbReference type="ARBA" id="ARBA00023024"/>
    </source>
</evidence>
<dbReference type="SUPFAM" id="SSF51445">
    <property type="entry name" value="(Trans)glycosidases"/>
    <property type="match status" value="1"/>
</dbReference>
<comment type="similarity">
    <text evidence="12">Belongs to the glycosyl hydrolase 18 family.</text>
</comment>
<dbReference type="PANTHER" id="PTHR45708:SF49">
    <property type="entry name" value="ENDOCHITINASE"/>
    <property type="match status" value="1"/>
</dbReference>
<dbReference type="EC" id="3.2.1.14" evidence="3"/>
<dbReference type="InterPro" id="IPR001579">
    <property type="entry name" value="Glyco_hydro_18_chit_AS"/>
</dbReference>
<keyword evidence="10" id="KW-0624">Polysaccharide degradation</keyword>
<dbReference type="InterPro" id="IPR050542">
    <property type="entry name" value="Glycosyl_Hydrlase18_Chitinase"/>
</dbReference>
<protein>
    <recommendedName>
        <fullName evidence="3">chitinase</fullName>
        <ecNumber evidence="3">3.2.1.14</ecNumber>
    </recommendedName>
</protein>
<evidence type="ECO:0000256" key="14">
    <source>
        <dbReference type="SAM" id="SignalP"/>
    </source>
</evidence>
<name>A0AAW0Q4V7_9PEZI</name>
<evidence type="ECO:0000256" key="3">
    <source>
        <dbReference type="ARBA" id="ARBA00012729"/>
    </source>
</evidence>
<evidence type="ECO:0000256" key="12">
    <source>
        <dbReference type="RuleBase" id="RU004453"/>
    </source>
</evidence>
<dbReference type="PANTHER" id="PTHR45708">
    <property type="entry name" value="ENDOCHITINASE"/>
    <property type="match status" value="1"/>
</dbReference>
<dbReference type="GO" id="GO:0008843">
    <property type="term" value="F:endochitinase activity"/>
    <property type="evidence" value="ECO:0007669"/>
    <property type="project" value="UniProtKB-EC"/>
</dbReference>
<comment type="catalytic activity">
    <reaction evidence="1">
        <text>Random endo-hydrolysis of N-acetyl-beta-D-glucosaminide (1-&gt;4)-beta-linkages in chitin and chitodextrins.</text>
        <dbReference type="EC" id="3.2.1.14"/>
    </reaction>
</comment>
<dbReference type="InterPro" id="IPR001223">
    <property type="entry name" value="Glyco_hydro18_cat"/>
</dbReference>
<evidence type="ECO:0000256" key="5">
    <source>
        <dbReference type="ARBA" id="ARBA00022669"/>
    </source>
</evidence>
<evidence type="ECO:0000256" key="6">
    <source>
        <dbReference type="ARBA" id="ARBA00022801"/>
    </source>
</evidence>
<organism evidence="16 17">
    <name type="scientific">Apiospora kogelbergensis</name>
    <dbReference type="NCBI Taxonomy" id="1337665"/>
    <lineage>
        <taxon>Eukaryota</taxon>
        <taxon>Fungi</taxon>
        <taxon>Dikarya</taxon>
        <taxon>Ascomycota</taxon>
        <taxon>Pezizomycotina</taxon>
        <taxon>Sordariomycetes</taxon>
        <taxon>Xylariomycetidae</taxon>
        <taxon>Amphisphaeriales</taxon>
        <taxon>Apiosporaceae</taxon>
        <taxon>Apiospora</taxon>
    </lineage>
</organism>
<evidence type="ECO:0000256" key="4">
    <source>
        <dbReference type="ARBA" id="ARBA00022525"/>
    </source>
</evidence>
<comment type="subcellular location">
    <subcellularLocation>
        <location evidence="2">Secreted</location>
    </subcellularLocation>
</comment>
<evidence type="ECO:0000256" key="1">
    <source>
        <dbReference type="ARBA" id="ARBA00000822"/>
    </source>
</evidence>
<keyword evidence="8" id="KW-0119">Carbohydrate metabolism</keyword>
<dbReference type="GO" id="GO:0008061">
    <property type="term" value="F:chitin binding"/>
    <property type="evidence" value="ECO:0007669"/>
    <property type="project" value="UniProtKB-KW"/>
</dbReference>
<sequence length="441" mass="46283">MQSFCVKLVAAASLFTSFASAGFQKDSRNNVAVYWGQNFASGSQQRLSSYCGSSKLDIIPIAFLTSLTDPTINLANAGNNCTTFPGSQLMNCPQLEEDIKTCQSKHGKTVMLSIGGETYQEGGFPSASAAKAAAQTVWDLFGPNTKTANRPFGSAVVDGFDFDFESKTQNMVPFAQHLRELMDASSKKSKTPYYLSAAPQCPFPDVADGEMLAGEVAFDFIMVQFYNNYCGVQNFVAQGGRQGGGSARRQQAAFNFAAWDAWASGKTLDGSRGSKNPDVKILLGVPASKSAASIGFVEAELLRPIVDFCASNFKSFGGVMMWDMSHLFSAGGGSGSPVVGSFLEEVHGALSLASSTLLKGTHRVNDVNATASATRQQQPGQGSSDAAKNNSSSINDSANGGGGSAPLSSASTSYYLSSVAVSWPGLVLGVLVHYSLGSILS</sequence>
<dbReference type="InterPro" id="IPR017853">
    <property type="entry name" value="GH"/>
</dbReference>
<keyword evidence="4" id="KW-0964">Secreted</keyword>
<dbReference type="Proteomes" id="UP001392437">
    <property type="component" value="Unassembled WGS sequence"/>
</dbReference>
<dbReference type="EMBL" id="JAQQWP010000011">
    <property type="protein sequence ID" value="KAK8095671.1"/>
    <property type="molecule type" value="Genomic_DNA"/>
</dbReference>
<reference evidence="16 17" key="1">
    <citation type="submission" date="2023-01" db="EMBL/GenBank/DDBJ databases">
        <title>Analysis of 21 Apiospora genomes using comparative genomics revels a genus with tremendous synthesis potential of carbohydrate active enzymes and secondary metabolites.</title>
        <authorList>
            <person name="Sorensen T."/>
        </authorList>
    </citation>
    <scope>NUCLEOTIDE SEQUENCE [LARGE SCALE GENOMIC DNA]</scope>
    <source>
        <strain evidence="16 17">CBS 117206</strain>
    </source>
</reference>
<keyword evidence="7" id="KW-0146">Chitin degradation</keyword>
<feature type="chain" id="PRO_5043519465" description="chitinase" evidence="14">
    <location>
        <begin position="22"/>
        <end position="441"/>
    </location>
</feature>
<keyword evidence="5" id="KW-0147">Chitin-binding</keyword>
<dbReference type="PROSITE" id="PS01095">
    <property type="entry name" value="GH18_1"/>
    <property type="match status" value="1"/>
</dbReference>
<feature type="domain" description="GH18" evidence="15">
    <location>
        <begin position="29"/>
        <end position="349"/>
    </location>
</feature>
<keyword evidence="6 11" id="KW-0378">Hydrolase</keyword>
<dbReference type="AlphaFoldDB" id="A0AAW0Q4V7"/>
<evidence type="ECO:0000259" key="15">
    <source>
        <dbReference type="PROSITE" id="PS51910"/>
    </source>
</evidence>
<dbReference type="GO" id="GO:0005576">
    <property type="term" value="C:extracellular region"/>
    <property type="evidence" value="ECO:0007669"/>
    <property type="project" value="UniProtKB-SubCell"/>
</dbReference>
<gene>
    <name evidence="16" type="ORF">PG999_013693</name>
</gene>
<evidence type="ECO:0000256" key="11">
    <source>
        <dbReference type="RuleBase" id="RU000489"/>
    </source>
</evidence>
<feature type="signal peptide" evidence="14">
    <location>
        <begin position="1"/>
        <end position="21"/>
    </location>
</feature>
<keyword evidence="14" id="KW-0732">Signal</keyword>
<proteinExistence type="inferred from homology"/>
<dbReference type="PROSITE" id="PS51910">
    <property type="entry name" value="GH18_2"/>
    <property type="match status" value="1"/>
</dbReference>
<feature type="region of interest" description="Disordered" evidence="13">
    <location>
        <begin position="370"/>
        <end position="402"/>
    </location>
</feature>
<feature type="compositionally biased region" description="Polar residues" evidence="13">
    <location>
        <begin position="370"/>
        <end position="396"/>
    </location>
</feature>
<evidence type="ECO:0000256" key="10">
    <source>
        <dbReference type="ARBA" id="ARBA00023326"/>
    </source>
</evidence>